<name>A0A4Q1KIS4_9SPHN</name>
<feature type="compositionally biased region" description="Polar residues" evidence="1">
    <location>
        <begin position="233"/>
        <end position="246"/>
    </location>
</feature>
<evidence type="ECO:0000313" key="4">
    <source>
        <dbReference type="Proteomes" id="UP000290958"/>
    </source>
</evidence>
<dbReference type="InterPro" id="IPR038610">
    <property type="entry name" value="FliK-like_C_sf"/>
</dbReference>
<gene>
    <name evidence="3" type="ORF">EQG66_06305</name>
</gene>
<dbReference type="EMBL" id="SBKP01000004">
    <property type="protein sequence ID" value="RXR29557.1"/>
    <property type="molecule type" value="Genomic_DNA"/>
</dbReference>
<dbReference type="Pfam" id="PF02120">
    <property type="entry name" value="Flg_hook"/>
    <property type="match status" value="1"/>
</dbReference>
<dbReference type="InterPro" id="IPR021136">
    <property type="entry name" value="Flagellar_hook_control-like_C"/>
</dbReference>
<keyword evidence="3" id="KW-0969">Cilium</keyword>
<feature type="compositionally biased region" description="Low complexity" evidence="1">
    <location>
        <begin position="247"/>
        <end position="265"/>
    </location>
</feature>
<sequence>MSAGPAYNESSEGVTMTDAASPPAPAAGAPAPAATMPGSVAPTVPVAAEGGVLPGFAQILGGIEGSEIQTPQVPGAARATVALPKPPPMEAESPASPSPIIPPQASSIPLAMVAVGIPTEAETQPDAVTETDGEKSEIPSDADDPVALFTPPIQPAIAAPTPPPAQHQPTVAPPPPEDLPATDPETPPRTLQTGPKRQDATLVTSSLSDLKGQQAPSQPGLVPSSPEQRDDTTSAAPSPTLALTDQPTTPSAPARAATPTISTAPGRFGEELGIAIARHVSRGDSGSAETLSLRLDPPDHGRIEVTLSFEDGGPLRAVVAASQPATLDLLRRDSADLSRALGQAGIGTDAQSFSFSAQSQSSGRERQTYSQPPSLPDALPLTADEASPVPAPEFRRLRISGSLNLIA</sequence>
<accession>A0A4Q1KIS4</accession>
<dbReference type="AlphaFoldDB" id="A0A4Q1KIS4"/>
<keyword evidence="3" id="KW-0966">Cell projection</keyword>
<protein>
    <submittedName>
        <fullName evidence="3">Flagellar hook-length control protein FliK</fullName>
    </submittedName>
</protein>
<feature type="region of interest" description="Disordered" evidence="1">
    <location>
        <begin position="82"/>
        <end position="104"/>
    </location>
</feature>
<feature type="compositionally biased region" description="Pro residues" evidence="1">
    <location>
        <begin position="160"/>
        <end position="178"/>
    </location>
</feature>
<feature type="compositionally biased region" description="Polar residues" evidence="1">
    <location>
        <begin position="189"/>
        <end position="208"/>
    </location>
</feature>
<feature type="region of interest" description="Disordered" evidence="1">
    <location>
        <begin position="1"/>
        <end position="46"/>
    </location>
</feature>
<keyword evidence="4" id="KW-1185">Reference proteome</keyword>
<dbReference type="OrthoDB" id="7203912at2"/>
<reference evidence="4" key="1">
    <citation type="submission" date="2019-01" db="EMBL/GenBank/DDBJ databases">
        <title>Cytophagaceae bacterium strain CAR-16.</title>
        <authorList>
            <person name="Chen W.-M."/>
        </authorList>
    </citation>
    <scope>NUCLEOTIDE SEQUENCE [LARGE SCALE GENOMIC DNA]</scope>
    <source>
        <strain evidence="4">CHR27</strain>
    </source>
</reference>
<evidence type="ECO:0000313" key="3">
    <source>
        <dbReference type="EMBL" id="RXR29557.1"/>
    </source>
</evidence>
<feature type="domain" description="Flagellar hook-length control protein-like C-terminal" evidence="2">
    <location>
        <begin position="284"/>
        <end position="361"/>
    </location>
</feature>
<dbReference type="Proteomes" id="UP000290958">
    <property type="component" value="Unassembled WGS sequence"/>
</dbReference>
<feature type="region of interest" description="Disordered" evidence="1">
    <location>
        <begin position="121"/>
        <end position="266"/>
    </location>
</feature>
<feature type="compositionally biased region" description="Low complexity" evidence="1">
    <location>
        <begin position="352"/>
        <end position="362"/>
    </location>
</feature>
<organism evidence="3 4">
    <name type="scientific">Sphingobium fluviale</name>
    <dbReference type="NCBI Taxonomy" id="2506423"/>
    <lineage>
        <taxon>Bacteria</taxon>
        <taxon>Pseudomonadati</taxon>
        <taxon>Pseudomonadota</taxon>
        <taxon>Alphaproteobacteria</taxon>
        <taxon>Sphingomonadales</taxon>
        <taxon>Sphingomonadaceae</taxon>
        <taxon>Sphingobium</taxon>
    </lineage>
</organism>
<evidence type="ECO:0000256" key="1">
    <source>
        <dbReference type="SAM" id="MobiDB-lite"/>
    </source>
</evidence>
<evidence type="ECO:0000259" key="2">
    <source>
        <dbReference type="Pfam" id="PF02120"/>
    </source>
</evidence>
<dbReference type="CDD" id="cd17470">
    <property type="entry name" value="T3SS_Flik_C"/>
    <property type="match status" value="1"/>
</dbReference>
<comment type="caution">
    <text evidence="3">The sequence shown here is derived from an EMBL/GenBank/DDBJ whole genome shotgun (WGS) entry which is preliminary data.</text>
</comment>
<feature type="region of interest" description="Disordered" evidence="1">
    <location>
        <begin position="352"/>
        <end position="393"/>
    </location>
</feature>
<keyword evidence="3" id="KW-0282">Flagellum</keyword>
<dbReference type="Gene3D" id="3.30.750.140">
    <property type="match status" value="1"/>
</dbReference>
<proteinExistence type="predicted"/>